<dbReference type="InterPro" id="IPR018485">
    <property type="entry name" value="FGGY_C"/>
</dbReference>
<evidence type="ECO:0000259" key="11">
    <source>
        <dbReference type="Pfam" id="PF02782"/>
    </source>
</evidence>
<dbReference type="HAMAP" id="MF_01535">
    <property type="entry name" value="Rhamnulokinase"/>
    <property type="match status" value="1"/>
</dbReference>
<comment type="function">
    <text evidence="8">Involved in the catabolism of L-rhamnose (6-deoxy-L-mannose). Catalyzes the transfer of the gamma-phosphate group from ATP to the 1-hydroxyl group of L-rhamnulose to yield L-rhamnulose 1-phosphate.</text>
</comment>
<dbReference type="InterPro" id="IPR013449">
    <property type="entry name" value="Rhamnulokinase"/>
</dbReference>
<evidence type="ECO:0000313" key="12">
    <source>
        <dbReference type="EMBL" id="GCF95298.1"/>
    </source>
</evidence>
<evidence type="ECO:0000256" key="8">
    <source>
        <dbReference type="HAMAP-Rule" id="MF_01535"/>
    </source>
</evidence>
<name>A0A4P5PG85_9ENTE</name>
<reference evidence="13" key="1">
    <citation type="submission" date="2019-02" db="EMBL/GenBank/DDBJ databases">
        <title>Draft genome sequence of Enterococcus sp. Gos25-1.</title>
        <authorList>
            <person name="Tanaka N."/>
            <person name="Shiwa Y."/>
            <person name="Fujita N."/>
        </authorList>
    </citation>
    <scope>NUCLEOTIDE SEQUENCE [LARGE SCALE GENOMIC DNA]</scope>
    <source>
        <strain evidence="13">Gos25-1</strain>
    </source>
</reference>
<feature type="disulfide bond" evidence="8">
    <location>
        <begin position="351"/>
        <end position="368"/>
    </location>
</feature>
<organism evidence="12 13">
    <name type="scientific">Enterococcus florum</name>
    <dbReference type="NCBI Taxonomy" id="2480627"/>
    <lineage>
        <taxon>Bacteria</taxon>
        <taxon>Bacillati</taxon>
        <taxon>Bacillota</taxon>
        <taxon>Bacilli</taxon>
        <taxon>Lactobacillales</taxon>
        <taxon>Enterococcaceae</taxon>
        <taxon>Enterococcus</taxon>
    </lineage>
</organism>
<dbReference type="PANTHER" id="PTHR10196:SF93">
    <property type="entry name" value="L-RHAMNULOKINASE"/>
    <property type="match status" value="1"/>
</dbReference>
<comment type="similarity">
    <text evidence="1">Belongs to the FGGY kinase family.</text>
</comment>
<keyword evidence="5 8" id="KW-0067">ATP-binding</keyword>
<dbReference type="UniPathway" id="UPA00541">
    <property type="reaction ID" value="UER00602"/>
</dbReference>
<dbReference type="GO" id="GO:0008993">
    <property type="term" value="F:rhamnulokinase activity"/>
    <property type="evidence" value="ECO:0007669"/>
    <property type="project" value="UniProtKB-UniRule"/>
</dbReference>
<comment type="catalytic activity">
    <reaction evidence="8">
        <text>L-rhamnulose + ATP = L-rhamnulose 1-phosphate + ADP + H(+)</text>
        <dbReference type="Rhea" id="RHEA:20117"/>
        <dbReference type="ChEBI" id="CHEBI:15378"/>
        <dbReference type="ChEBI" id="CHEBI:17897"/>
        <dbReference type="ChEBI" id="CHEBI:30616"/>
        <dbReference type="ChEBI" id="CHEBI:58313"/>
        <dbReference type="ChEBI" id="CHEBI:456216"/>
        <dbReference type="EC" id="2.7.1.5"/>
    </reaction>
</comment>
<feature type="binding site" evidence="8">
    <location>
        <begin position="233"/>
        <end position="235"/>
    </location>
    <ligand>
        <name>substrate</name>
    </ligand>
</feature>
<protein>
    <recommendedName>
        <fullName evidence="8 9">Rhamnulokinase</fullName>
        <shortName evidence="8">RhaB</shortName>
        <ecNumber evidence="8 9">2.7.1.5</ecNumber>
    </recommendedName>
    <alternativeName>
        <fullName evidence="8">ATP:L-rhamnulose phosphotransferase</fullName>
    </alternativeName>
    <alternativeName>
        <fullName evidence="8">L-rhamnulose 1-kinase</fullName>
    </alternativeName>
    <alternativeName>
        <fullName evidence="8">Rhamnulose kinase</fullName>
    </alternativeName>
</protein>
<feature type="domain" description="Carbohydrate kinase FGGY N-terminal" evidence="10">
    <location>
        <begin position="5"/>
        <end position="239"/>
    </location>
</feature>
<proteinExistence type="inferred from homology"/>
<dbReference type="PANTHER" id="PTHR10196">
    <property type="entry name" value="SUGAR KINASE"/>
    <property type="match status" value="1"/>
</dbReference>
<dbReference type="GO" id="GO:0019301">
    <property type="term" value="P:rhamnose catabolic process"/>
    <property type="evidence" value="ECO:0007669"/>
    <property type="project" value="UniProtKB-UniRule"/>
</dbReference>
<dbReference type="GO" id="GO:0005829">
    <property type="term" value="C:cytosol"/>
    <property type="evidence" value="ECO:0007669"/>
    <property type="project" value="TreeGrafter"/>
</dbReference>
<keyword evidence="4 8" id="KW-0418">Kinase</keyword>
<dbReference type="SUPFAM" id="SSF53067">
    <property type="entry name" value="Actin-like ATPase domain"/>
    <property type="match status" value="2"/>
</dbReference>
<comment type="pathway">
    <text evidence="8">Carbohydrate degradation; L-rhamnose degradation; glycerone phosphate from L-rhamnose: step 2/3.</text>
</comment>
<evidence type="ECO:0000256" key="6">
    <source>
        <dbReference type="ARBA" id="ARBA00023157"/>
    </source>
</evidence>
<evidence type="ECO:0000259" key="10">
    <source>
        <dbReference type="Pfam" id="PF00370"/>
    </source>
</evidence>
<feature type="domain" description="Carbohydrate kinase FGGY C-terminal" evidence="11">
    <location>
        <begin position="250"/>
        <end position="439"/>
    </location>
</feature>
<feature type="active site" description="Proton acceptor" evidence="8">
    <location>
        <position position="234"/>
    </location>
</feature>
<dbReference type="Gene3D" id="3.30.420.40">
    <property type="match status" value="2"/>
</dbReference>
<keyword evidence="2 8" id="KW-0808">Transferase</keyword>
<evidence type="ECO:0000256" key="9">
    <source>
        <dbReference type="NCBIfam" id="TIGR02627"/>
    </source>
</evidence>
<dbReference type="RefSeq" id="WP_175580134.1">
    <property type="nucleotide sequence ID" value="NZ_BJCC01000031.1"/>
</dbReference>
<evidence type="ECO:0000256" key="2">
    <source>
        <dbReference type="ARBA" id="ARBA00022679"/>
    </source>
</evidence>
<dbReference type="GO" id="GO:0005524">
    <property type="term" value="F:ATP binding"/>
    <property type="evidence" value="ECO:0007669"/>
    <property type="project" value="UniProtKB-KW"/>
</dbReference>
<keyword evidence="13" id="KW-1185">Reference proteome</keyword>
<dbReference type="NCBIfam" id="TIGR02627">
    <property type="entry name" value="rhamnulo_kin"/>
    <property type="match status" value="1"/>
</dbReference>
<dbReference type="GO" id="GO:0006071">
    <property type="term" value="P:glycerol metabolic process"/>
    <property type="evidence" value="ECO:0007669"/>
    <property type="project" value="TreeGrafter"/>
</dbReference>
<evidence type="ECO:0000256" key="1">
    <source>
        <dbReference type="ARBA" id="ARBA00009156"/>
    </source>
</evidence>
<keyword evidence="6 8" id="KW-1015">Disulfide bond</keyword>
<feature type="binding site" evidence="8">
    <location>
        <position position="400"/>
    </location>
    <ligand>
        <name>ATP</name>
        <dbReference type="ChEBI" id="CHEBI:30616"/>
    </ligand>
</feature>
<keyword evidence="8" id="KW-0460">Magnesium</keyword>
<dbReference type="InterPro" id="IPR000577">
    <property type="entry name" value="Carb_kinase_FGGY"/>
</dbReference>
<dbReference type="Pfam" id="PF00370">
    <property type="entry name" value="FGGY_N"/>
    <property type="match status" value="1"/>
</dbReference>
<comment type="caution">
    <text evidence="8">Lacks conserved residue(s) required for the propagation of feature annotation.</text>
</comment>
<feature type="binding site" evidence="8">
    <location>
        <position position="256"/>
    </location>
    <ligand>
        <name>ATP</name>
        <dbReference type="ChEBI" id="CHEBI:30616"/>
    </ligand>
</feature>
<accession>A0A4P5PG85</accession>
<dbReference type="Proteomes" id="UP000290567">
    <property type="component" value="Unassembled WGS sequence"/>
</dbReference>
<dbReference type="GO" id="GO:0004370">
    <property type="term" value="F:glycerol kinase activity"/>
    <property type="evidence" value="ECO:0007669"/>
    <property type="project" value="TreeGrafter"/>
</dbReference>
<comment type="similarity">
    <text evidence="8">Belongs to the rhamnulokinase family.</text>
</comment>
<evidence type="ECO:0000256" key="5">
    <source>
        <dbReference type="ARBA" id="ARBA00022840"/>
    </source>
</evidence>
<dbReference type="InterPro" id="IPR043129">
    <property type="entry name" value="ATPase_NBD"/>
</dbReference>
<gene>
    <name evidence="12" type="primary">ermC</name>
    <name evidence="8" type="synonym">rhaB</name>
    <name evidence="12" type="ORF">NRIC_31890</name>
</gene>
<dbReference type="EMBL" id="BJCC01000031">
    <property type="protein sequence ID" value="GCF95298.1"/>
    <property type="molecule type" value="Genomic_DNA"/>
</dbReference>
<feature type="binding site" evidence="8">
    <location>
        <position position="293"/>
    </location>
    <ligand>
        <name>substrate</name>
    </ligand>
</feature>
<evidence type="ECO:0000256" key="3">
    <source>
        <dbReference type="ARBA" id="ARBA00022741"/>
    </source>
</evidence>
<dbReference type="Pfam" id="PF02782">
    <property type="entry name" value="FGGY_C"/>
    <property type="match status" value="1"/>
</dbReference>
<dbReference type="CDD" id="cd07771">
    <property type="entry name" value="ASKHA_NBD_FGGY_RhaB-like"/>
    <property type="match status" value="1"/>
</dbReference>
<dbReference type="PIRSF" id="PIRSF000538">
    <property type="entry name" value="GlpK"/>
    <property type="match status" value="1"/>
</dbReference>
<sequence length="484" mass="54034">MKNDYIAVDIGASSGRLMLSRFEKGTWSMEELHRFKNGFKKIGANDCWDVDNLLKNIVIGLEKAKKKGIDTCYLGIDTWGVDYCLLDERNQLIGAPICYRDKRTESAIEEFDSVLSIQKLYQKTGIQLQPFNTIFQLLKEERLIHARKLLLIPDYLGFCLTGNMVLEKTNASTMQLLNLDTKKFDPELLSILGITEALFPPLVEPGTTVGPLLKQNFPDYDLPETTILSVASHDTASAVAATPGKGENWAYISSGTWSLMGVELTEGIANEAAYQENFTNEWGVQGTIRFLKNIMGMWLIQEVARMQEYQYSYAELAEMAGQEPAFRSLIEVNDPRFLNPENMIEAIQAFCRETNQPVPMSAGELARCVYDSLALCYACELSKLKRITGKEIRQLHIVGGGSKNDFLNQLTADVCGIDVYAGPDEATAIGNTLVQLVAANGFGTLEEGRESIARSFDLKRFIPAFSEDIIEALQTYQAFHMVAQ</sequence>
<feature type="binding site" evidence="8">
    <location>
        <begin position="12"/>
        <end position="16"/>
    </location>
    <ligand>
        <name>ATP</name>
        <dbReference type="ChEBI" id="CHEBI:30616"/>
    </ligand>
</feature>
<keyword evidence="3 8" id="KW-0547">Nucleotide-binding</keyword>
<dbReference type="InterPro" id="IPR018484">
    <property type="entry name" value="FGGY_N"/>
</dbReference>
<evidence type="ECO:0000313" key="13">
    <source>
        <dbReference type="Proteomes" id="UP000290567"/>
    </source>
</evidence>
<comment type="cofactor">
    <cofactor evidence="8">
        <name>Mg(2+)</name>
        <dbReference type="ChEBI" id="CHEBI:18420"/>
    </cofactor>
</comment>
<dbReference type="AlphaFoldDB" id="A0A4P5PG85"/>
<dbReference type="EC" id="2.7.1.5" evidence="8 9"/>
<feature type="binding site" evidence="8">
    <location>
        <position position="301"/>
    </location>
    <ligand>
        <name>ATP</name>
        <dbReference type="ChEBI" id="CHEBI:30616"/>
    </ligand>
</feature>
<feature type="binding site" evidence="8">
    <location>
        <position position="80"/>
    </location>
    <ligand>
        <name>substrate</name>
    </ligand>
</feature>
<evidence type="ECO:0000256" key="4">
    <source>
        <dbReference type="ARBA" id="ARBA00022777"/>
    </source>
</evidence>
<keyword evidence="7 8" id="KW-0684">Rhamnose metabolism</keyword>
<evidence type="ECO:0000256" key="7">
    <source>
        <dbReference type="ARBA" id="ARBA00023308"/>
    </source>
</evidence>
<comment type="caution">
    <text evidence="12">The sequence shown here is derived from an EMBL/GenBank/DDBJ whole genome shotgun (WGS) entry which is preliminary data.</text>
</comment>